<evidence type="ECO:0000313" key="4">
    <source>
        <dbReference type="EnsemblMetazoa" id="CapteP109619"/>
    </source>
</evidence>
<dbReference type="EnsemblMetazoa" id="CapteT109619">
    <property type="protein sequence ID" value="CapteP109619"/>
    <property type="gene ID" value="CapteG109619"/>
</dbReference>
<dbReference type="Pfam" id="PF01073">
    <property type="entry name" value="3Beta_HSD"/>
    <property type="match status" value="1"/>
</dbReference>
<evidence type="ECO:0000313" key="3">
    <source>
        <dbReference type="EMBL" id="ELU09823.1"/>
    </source>
</evidence>
<dbReference type="InterPro" id="IPR002225">
    <property type="entry name" value="3Beta_OHSteriod_DH/Estase"/>
</dbReference>
<dbReference type="Gene3D" id="3.40.50.720">
    <property type="entry name" value="NAD(P)-binding Rossmann-like Domain"/>
    <property type="match status" value="1"/>
</dbReference>
<feature type="domain" description="3-beta hydroxysteroid dehydrogenase/isomerase" evidence="2">
    <location>
        <begin position="1"/>
        <end position="282"/>
    </location>
</feature>
<keyword evidence="5" id="KW-1185">Reference proteome</keyword>
<reference evidence="4" key="3">
    <citation type="submission" date="2015-06" db="UniProtKB">
        <authorList>
            <consortium name="EnsemblMetazoa"/>
        </authorList>
    </citation>
    <scope>IDENTIFICATION</scope>
</reference>
<keyword evidence="1" id="KW-0560">Oxidoreductase</keyword>
<dbReference type="EMBL" id="AMQN01006223">
    <property type="status" value="NOT_ANNOTATED_CDS"/>
    <property type="molecule type" value="Genomic_DNA"/>
</dbReference>
<gene>
    <name evidence="3" type="ORF">CAPTEDRAFT_109619</name>
</gene>
<organism evidence="3">
    <name type="scientific">Capitella teleta</name>
    <name type="common">Polychaete worm</name>
    <dbReference type="NCBI Taxonomy" id="283909"/>
    <lineage>
        <taxon>Eukaryota</taxon>
        <taxon>Metazoa</taxon>
        <taxon>Spiralia</taxon>
        <taxon>Lophotrochozoa</taxon>
        <taxon>Annelida</taxon>
        <taxon>Polychaeta</taxon>
        <taxon>Sedentaria</taxon>
        <taxon>Scolecida</taxon>
        <taxon>Capitellidae</taxon>
        <taxon>Capitella</taxon>
    </lineage>
</organism>
<sequence>MVTGSSGFLGQHVIRVLQEKTHGLKEIRAFDLKAYENNLGKAAQIICHTEYIPVKSCTGDIRNQDDVKRALRGVDAVVHSAGVISFGTFPDIDTMADVNINGTHNLIDCCVEQGVTRLVHTSTVDVVIGYEPITDGDESLQVPPKFLFTGYPISKYHSEKLVLGANGKLLENRGNFKQLSTVALRPNVMYGELDPYYVTNGLKSASNQGGTLPRVGNGRALFQQAYAGNVAWAHVLALHQLGQPGGELASGHAFFIPDDTPLMNSFAFMEPFLKARGFSLSTVSIPYPLMYAVFYVTELFLKIVKPIHKISLDANLASLIYINMDVYFKRSKAEQLLGYKPIYSYDESLKKSMEYYKTVEL</sequence>
<proteinExistence type="inferred from homology"/>
<evidence type="ECO:0000256" key="1">
    <source>
        <dbReference type="RuleBase" id="RU004475"/>
    </source>
</evidence>
<evidence type="ECO:0000313" key="5">
    <source>
        <dbReference type="Proteomes" id="UP000014760"/>
    </source>
</evidence>
<dbReference type="OMA" id="YVENCTY"/>
<dbReference type="EMBL" id="KB297895">
    <property type="protein sequence ID" value="ELU09823.1"/>
    <property type="molecule type" value="Genomic_DNA"/>
</dbReference>
<dbReference type="FunFam" id="3.40.50.720:FF:000495">
    <property type="entry name" value="3 hydroxysteroid dehydrogenase, putative"/>
    <property type="match status" value="1"/>
</dbReference>
<dbReference type="FunCoup" id="R7UUH2">
    <property type="interactions" value="30"/>
</dbReference>
<dbReference type="SUPFAM" id="SSF51735">
    <property type="entry name" value="NAD(P)-binding Rossmann-fold domains"/>
    <property type="match status" value="1"/>
</dbReference>
<dbReference type="GO" id="GO:0006694">
    <property type="term" value="P:steroid biosynthetic process"/>
    <property type="evidence" value="ECO:0007669"/>
    <property type="project" value="InterPro"/>
</dbReference>
<dbReference type="HOGENOM" id="CLU_007383_6_3_1"/>
<dbReference type="Proteomes" id="UP000014760">
    <property type="component" value="Unassembled WGS sequence"/>
</dbReference>
<protein>
    <recommendedName>
        <fullName evidence="2">3-beta hydroxysteroid dehydrogenase/isomerase domain-containing protein</fullName>
    </recommendedName>
</protein>
<dbReference type="InterPro" id="IPR036291">
    <property type="entry name" value="NAD(P)-bd_dom_sf"/>
</dbReference>
<reference evidence="3 5" key="2">
    <citation type="journal article" date="2013" name="Nature">
        <title>Insights into bilaterian evolution from three spiralian genomes.</title>
        <authorList>
            <person name="Simakov O."/>
            <person name="Marletaz F."/>
            <person name="Cho S.J."/>
            <person name="Edsinger-Gonzales E."/>
            <person name="Havlak P."/>
            <person name="Hellsten U."/>
            <person name="Kuo D.H."/>
            <person name="Larsson T."/>
            <person name="Lv J."/>
            <person name="Arendt D."/>
            <person name="Savage R."/>
            <person name="Osoegawa K."/>
            <person name="de Jong P."/>
            <person name="Grimwood J."/>
            <person name="Chapman J.A."/>
            <person name="Shapiro H."/>
            <person name="Aerts A."/>
            <person name="Otillar R.P."/>
            <person name="Terry A.Y."/>
            <person name="Boore J.L."/>
            <person name="Grigoriev I.V."/>
            <person name="Lindberg D.R."/>
            <person name="Seaver E.C."/>
            <person name="Weisblat D.A."/>
            <person name="Putnam N.H."/>
            <person name="Rokhsar D.S."/>
        </authorList>
    </citation>
    <scope>NUCLEOTIDE SEQUENCE</scope>
    <source>
        <strain evidence="3 5">I ESC-2004</strain>
    </source>
</reference>
<dbReference type="GO" id="GO:0016616">
    <property type="term" value="F:oxidoreductase activity, acting on the CH-OH group of donors, NAD or NADP as acceptor"/>
    <property type="evidence" value="ECO:0007669"/>
    <property type="project" value="InterPro"/>
</dbReference>
<dbReference type="PANTHER" id="PTHR43000">
    <property type="entry name" value="DTDP-D-GLUCOSE 4,6-DEHYDRATASE-RELATED"/>
    <property type="match status" value="1"/>
</dbReference>
<dbReference type="STRING" id="283909.R7UUH2"/>
<name>R7UUH2_CAPTE</name>
<dbReference type="AlphaFoldDB" id="R7UUH2"/>
<evidence type="ECO:0000259" key="2">
    <source>
        <dbReference type="Pfam" id="PF01073"/>
    </source>
</evidence>
<dbReference type="OrthoDB" id="2735536at2759"/>
<accession>R7UUH2</accession>
<comment type="similarity">
    <text evidence="1">Belongs to the 3-beta-HSD family.</text>
</comment>
<reference evidence="5" key="1">
    <citation type="submission" date="2012-12" db="EMBL/GenBank/DDBJ databases">
        <authorList>
            <person name="Hellsten U."/>
            <person name="Grimwood J."/>
            <person name="Chapman J.A."/>
            <person name="Shapiro H."/>
            <person name="Aerts A."/>
            <person name="Otillar R.P."/>
            <person name="Terry A.Y."/>
            <person name="Boore J.L."/>
            <person name="Simakov O."/>
            <person name="Marletaz F."/>
            <person name="Cho S.-J."/>
            <person name="Edsinger-Gonzales E."/>
            <person name="Havlak P."/>
            <person name="Kuo D.-H."/>
            <person name="Larsson T."/>
            <person name="Lv J."/>
            <person name="Arendt D."/>
            <person name="Savage R."/>
            <person name="Osoegawa K."/>
            <person name="de Jong P."/>
            <person name="Lindberg D.R."/>
            <person name="Seaver E.C."/>
            <person name="Weisblat D.A."/>
            <person name="Putnam N.H."/>
            <person name="Grigoriev I.V."/>
            <person name="Rokhsar D.S."/>
        </authorList>
    </citation>
    <scope>NUCLEOTIDE SEQUENCE</scope>
    <source>
        <strain evidence="5">I ESC-2004</strain>
    </source>
</reference>